<evidence type="ECO:0000313" key="1">
    <source>
        <dbReference type="EMBL" id="JAE25188.1"/>
    </source>
</evidence>
<proteinExistence type="predicted"/>
<dbReference type="AlphaFoldDB" id="A0A0A9GX62"/>
<dbReference type="EMBL" id="GBRH01172708">
    <property type="protein sequence ID" value="JAE25188.1"/>
    <property type="molecule type" value="Transcribed_RNA"/>
</dbReference>
<organism evidence="1">
    <name type="scientific">Arundo donax</name>
    <name type="common">Giant reed</name>
    <name type="synonym">Donax arundinaceus</name>
    <dbReference type="NCBI Taxonomy" id="35708"/>
    <lineage>
        <taxon>Eukaryota</taxon>
        <taxon>Viridiplantae</taxon>
        <taxon>Streptophyta</taxon>
        <taxon>Embryophyta</taxon>
        <taxon>Tracheophyta</taxon>
        <taxon>Spermatophyta</taxon>
        <taxon>Magnoliopsida</taxon>
        <taxon>Liliopsida</taxon>
        <taxon>Poales</taxon>
        <taxon>Poaceae</taxon>
        <taxon>PACMAD clade</taxon>
        <taxon>Arundinoideae</taxon>
        <taxon>Arundineae</taxon>
        <taxon>Arundo</taxon>
    </lineage>
</organism>
<name>A0A0A9GX62_ARUDO</name>
<accession>A0A0A9GX62</accession>
<sequence>MPTRKMIHKKIKRIRRRCINQNNFLNFNLVLRLAFLQYDINGMQGVQKL</sequence>
<reference evidence="1" key="1">
    <citation type="submission" date="2014-09" db="EMBL/GenBank/DDBJ databases">
        <authorList>
            <person name="Magalhaes I.L.F."/>
            <person name="Oliveira U."/>
            <person name="Santos F.R."/>
            <person name="Vidigal T.H.D.A."/>
            <person name="Brescovit A.D."/>
            <person name="Santos A.J."/>
        </authorList>
    </citation>
    <scope>NUCLEOTIDE SEQUENCE</scope>
    <source>
        <tissue evidence="1">Shoot tissue taken approximately 20 cm above the soil surface</tissue>
    </source>
</reference>
<protein>
    <submittedName>
        <fullName evidence="1">Uncharacterized protein</fullName>
    </submittedName>
</protein>
<reference evidence="1" key="2">
    <citation type="journal article" date="2015" name="Data Brief">
        <title>Shoot transcriptome of the giant reed, Arundo donax.</title>
        <authorList>
            <person name="Barrero R.A."/>
            <person name="Guerrero F.D."/>
            <person name="Moolhuijzen P."/>
            <person name="Goolsby J.A."/>
            <person name="Tidwell J."/>
            <person name="Bellgard S.E."/>
            <person name="Bellgard M.I."/>
        </authorList>
    </citation>
    <scope>NUCLEOTIDE SEQUENCE</scope>
    <source>
        <tissue evidence="1">Shoot tissue taken approximately 20 cm above the soil surface</tissue>
    </source>
</reference>